<evidence type="ECO:0000256" key="7">
    <source>
        <dbReference type="SAM" id="MobiDB-lite"/>
    </source>
</evidence>
<gene>
    <name evidence="10" type="ORF">JOF57_006167</name>
</gene>
<evidence type="ECO:0000313" key="11">
    <source>
        <dbReference type="Proteomes" id="UP000694460"/>
    </source>
</evidence>
<feature type="region of interest" description="Disordered" evidence="7">
    <location>
        <begin position="552"/>
        <end position="572"/>
    </location>
</feature>
<dbReference type="RefSeq" id="WP_209923849.1">
    <property type="nucleotide sequence ID" value="NZ_JAGIOP010000003.1"/>
</dbReference>
<keyword evidence="4 8" id="KW-0812">Transmembrane</keyword>
<dbReference type="InterPro" id="IPR050051">
    <property type="entry name" value="EccE_dom"/>
</dbReference>
<comment type="similarity">
    <text evidence="2">Belongs to the EccE family.</text>
</comment>
<evidence type="ECO:0000256" key="4">
    <source>
        <dbReference type="ARBA" id="ARBA00022692"/>
    </source>
</evidence>
<evidence type="ECO:0000256" key="3">
    <source>
        <dbReference type="ARBA" id="ARBA00022475"/>
    </source>
</evidence>
<comment type="subcellular location">
    <subcellularLocation>
        <location evidence="1">Cell membrane</location>
    </subcellularLocation>
</comment>
<proteinExistence type="inferred from homology"/>
<evidence type="ECO:0000256" key="8">
    <source>
        <dbReference type="SAM" id="Phobius"/>
    </source>
</evidence>
<sequence length="572" mass="61685">MALNPYVGKLIAAEIAALPIAAAAYAAGAPAIWAVAVGAALAVCLFVVPIRDMTLWQWAIQFAHWVRRRRYHLHEVMQPPSDNKREEAPTPDPGSPSDDEQTDTAAVDRVRKDRFTDVAINDTTHVGVLVEDHTVVTMVALWGRPYLPTLLTANRAETPNAVPLTVIAGEMKRASLGVDVDVVAEGTRSYTADPYGAAFTAFIGRRPVVGQRSATLVVRLDTHAADTTSGLMWRPNSVTAVIAATQRIVKALRQAGCRAEILTAAQMRNTTAATVGGAERLDATYHDCWATLHQPGHGYTTSYYLPADHLTPRALEDLWSIDADHTTVVVALRRYDEGVRVGALVRLVTSRPLRTTPATTLRRCTGRQWEVLVRTIPGAARLTTLLPTIELTDALDECVAVGPSGILIGATRDDRTARQAGSVLIPFFDPAGPTRIAANVDDATVRQLIRRASAAGELVAVYDAVGRWSMTGASSRIWTTRDHTEQPPRPPTMVFHHISSSNPCPGARSAVAVGPPRPGYSPDIWIDQYGAKSLQLNTAKFDVPLEPITIRGEDAATAPARPPQPALVGSQQ</sequence>
<accession>A0ABS5A412</accession>
<feature type="region of interest" description="Disordered" evidence="7">
    <location>
        <begin position="77"/>
        <end position="106"/>
    </location>
</feature>
<organism evidence="10 11">
    <name type="scientific">Mycolicibacterium lutetiense</name>
    <dbReference type="NCBI Taxonomy" id="1641992"/>
    <lineage>
        <taxon>Bacteria</taxon>
        <taxon>Bacillati</taxon>
        <taxon>Actinomycetota</taxon>
        <taxon>Actinomycetes</taxon>
        <taxon>Mycobacteriales</taxon>
        <taxon>Mycobacteriaceae</taxon>
        <taxon>Mycolicibacterium</taxon>
    </lineage>
</organism>
<dbReference type="Pfam" id="PF11203">
    <property type="entry name" value="EccE"/>
    <property type="match status" value="1"/>
</dbReference>
<evidence type="ECO:0000256" key="6">
    <source>
        <dbReference type="ARBA" id="ARBA00023136"/>
    </source>
</evidence>
<comment type="caution">
    <text evidence="10">The sequence shown here is derived from an EMBL/GenBank/DDBJ whole genome shotgun (WGS) entry which is preliminary data.</text>
</comment>
<feature type="transmembrane region" description="Helical" evidence="8">
    <location>
        <begin position="31"/>
        <end position="50"/>
    </location>
</feature>
<protein>
    <submittedName>
        <fullName evidence="10">Type VII secretion protein EccE</fullName>
    </submittedName>
</protein>
<keyword evidence="11" id="KW-1185">Reference proteome</keyword>
<evidence type="ECO:0000313" key="10">
    <source>
        <dbReference type="EMBL" id="MBP2456191.1"/>
    </source>
</evidence>
<dbReference type="NCBIfam" id="TIGR03923">
    <property type="entry name" value="T7SS_EccE"/>
    <property type="match status" value="1"/>
</dbReference>
<evidence type="ECO:0000256" key="2">
    <source>
        <dbReference type="ARBA" id="ARBA00007759"/>
    </source>
</evidence>
<evidence type="ECO:0000256" key="5">
    <source>
        <dbReference type="ARBA" id="ARBA00022989"/>
    </source>
</evidence>
<evidence type="ECO:0000256" key="1">
    <source>
        <dbReference type="ARBA" id="ARBA00004236"/>
    </source>
</evidence>
<dbReference type="Proteomes" id="UP000694460">
    <property type="component" value="Unassembled WGS sequence"/>
</dbReference>
<evidence type="ECO:0000259" key="9">
    <source>
        <dbReference type="Pfam" id="PF11203"/>
    </source>
</evidence>
<keyword evidence="3" id="KW-1003">Cell membrane</keyword>
<dbReference type="InterPro" id="IPR021368">
    <property type="entry name" value="T7SS_EccE"/>
</dbReference>
<dbReference type="EMBL" id="JAGIOP010000003">
    <property type="protein sequence ID" value="MBP2456191.1"/>
    <property type="molecule type" value="Genomic_DNA"/>
</dbReference>
<feature type="transmembrane region" description="Helical" evidence="8">
    <location>
        <begin position="7"/>
        <end position="25"/>
    </location>
</feature>
<name>A0ABS5A412_9MYCO</name>
<keyword evidence="6 8" id="KW-0472">Membrane</keyword>
<feature type="domain" description="Type VII secretion system protein EccE" evidence="9">
    <location>
        <begin position="209"/>
        <end position="303"/>
    </location>
</feature>
<reference evidence="10 11" key="1">
    <citation type="submission" date="2021-03" db="EMBL/GenBank/DDBJ databases">
        <title>Sequencing the genomes of 1000 actinobacteria strains.</title>
        <authorList>
            <person name="Klenk H.-P."/>
        </authorList>
    </citation>
    <scope>NUCLEOTIDE SEQUENCE [LARGE SCALE GENOMIC DNA]</scope>
    <source>
        <strain evidence="10 11">DSM 46713</strain>
    </source>
</reference>
<keyword evidence="5 8" id="KW-1133">Transmembrane helix</keyword>